<gene>
    <name evidence="1" type="ORF">O0235_02425</name>
</gene>
<sequence>MNRTGTVTLGDGALAIRVGAGGQPTVSVRLPRQGRRAQSS</sequence>
<name>A0ABY7M7F9_9CHLR</name>
<dbReference type="EMBL" id="CP115149">
    <property type="protein sequence ID" value="WBL36443.1"/>
    <property type="molecule type" value="Genomic_DNA"/>
</dbReference>
<dbReference type="Proteomes" id="UP001212803">
    <property type="component" value="Chromosome"/>
</dbReference>
<evidence type="ECO:0000313" key="2">
    <source>
        <dbReference type="Proteomes" id="UP001212803"/>
    </source>
</evidence>
<evidence type="ECO:0000313" key="1">
    <source>
        <dbReference type="EMBL" id="WBL36443.1"/>
    </source>
</evidence>
<dbReference type="RefSeq" id="WP_270056967.1">
    <property type="nucleotide sequence ID" value="NZ_CP115149.1"/>
</dbReference>
<accession>A0ABY7M7F9</accession>
<protein>
    <submittedName>
        <fullName evidence="1">Uncharacterized protein</fullName>
    </submittedName>
</protein>
<proteinExistence type="predicted"/>
<reference evidence="1 2" key="1">
    <citation type="journal article" date="2023" name="ISME J.">
        <title>Thermophilic Dehalococcoidia with unusual traits shed light on an unexpected past.</title>
        <authorList>
            <person name="Palmer M."/>
            <person name="Covington J.K."/>
            <person name="Zhou E.M."/>
            <person name="Thomas S.C."/>
            <person name="Habib N."/>
            <person name="Seymour C.O."/>
            <person name="Lai D."/>
            <person name="Johnston J."/>
            <person name="Hashimi A."/>
            <person name="Jiao J.Y."/>
            <person name="Muok A.R."/>
            <person name="Liu L."/>
            <person name="Xian W.D."/>
            <person name="Zhi X.Y."/>
            <person name="Li M.M."/>
            <person name="Silva L.P."/>
            <person name="Bowen B.P."/>
            <person name="Louie K."/>
            <person name="Briegel A."/>
            <person name="Pett-Ridge J."/>
            <person name="Weber P.K."/>
            <person name="Tocheva E.I."/>
            <person name="Woyke T."/>
            <person name="Northen T.R."/>
            <person name="Mayali X."/>
            <person name="Li W.J."/>
            <person name="Hedlund B.P."/>
        </authorList>
    </citation>
    <scope>NUCLEOTIDE SEQUENCE [LARGE SCALE GENOMIC DNA]</scope>
    <source>
        <strain evidence="1 2">YIM 72310</strain>
    </source>
</reference>
<keyword evidence="2" id="KW-1185">Reference proteome</keyword>
<organism evidence="1 2">
    <name type="scientific">Tepidiforma flava</name>
    <dbReference type="NCBI Taxonomy" id="3004094"/>
    <lineage>
        <taxon>Bacteria</taxon>
        <taxon>Bacillati</taxon>
        <taxon>Chloroflexota</taxon>
        <taxon>Tepidiformia</taxon>
        <taxon>Tepidiformales</taxon>
        <taxon>Tepidiformaceae</taxon>
        <taxon>Tepidiforma</taxon>
    </lineage>
</organism>